<gene>
    <name evidence="2" type="ORF">DIC32_08725</name>
</gene>
<dbReference type="AlphaFoldDB" id="A0A3D3G2E5"/>
<evidence type="ECO:0000313" key="2">
    <source>
        <dbReference type="EMBL" id="HCM31608.1"/>
    </source>
</evidence>
<feature type="compositionally biased region" description="Polar residues" evidence="1">
    <location>
        <begin position="265"/>
        <end position="294"/>
    </location>
</feature>
<organism evidence="2 3">
    <name type="scientific">Acinetobacter radioresistens</name>
    <dbReference type="NCBI Taxonomy" id="40216"/>
    <lineage>
        <taxon>Bacteria</taxon>
        <taxon>Pseudomonadati</taxon>
        <taxon>Pseudomonadota</taxon>
        <taxon>Gammaproteobacteria</taxon>
        <taxon>Moraxellales</taxon>
        <taxon>Moraxellaceae</taxon>
        <taxon>Acinetobacter</taxon>
    </lineage>
</organism>
<feature type="region of interest" description="Disordered" evidence="1">
    <location>
        <begin position="259"/>
        <end position="307"/>
    </location>
</feature>
<feature type="region of interest" description="Disordered" evidence="1">
    <location>
        <begin position="149"/>
        <end position="172"/>
    </location>
</feature>
<dbReference type="Proteomes" id="UP000262257">
    <property type="component" value="Unassembled WGS sequence"/>
</dbReference>
<evidence type="ECO:0008006" key="4">
    <source>
        <dbReference type="Google" id="ProtNLM"/>
    </source>
</evidence>
<dbReference type="EMBL" id="DPXL01000109">
    <property type="protein sequence ID" value="HCM31608.1"/>
    <property type="molecule type" value="Genomic_DNA"/>
</dbReference>
<reference evidence="2 3" key="1">
    <citation type="journal article" date="2018" name="Nat. Biotechnol.">
        <title>A standardized bacterial taxonomy based on genome phylogeny substantially revises the tree of life.</title>
        <authorList>
            <person name="Parks D.H."/>
            <person name="Chuvochina M."/>
            <person name="Waite D.W."/>
            <person name="Rinke C."/>
            <person name="Skarshewski A."/>
            <person name="Chaumeil P.A."/>
            <person name="Hugenholtz P."/>
        </authorList>
    </citation>
    <scope>NUCLEOTIDE SEQUENCE [LARGE SCALE GENOMIC DNA]</scope>
    <source>
        <strain evidence="2">UBA10045</strain>
    </source>
</reference>
<accession>A0A3D3G2E5</accession>
<proteinExistence type="predicted"/>
<protein>
    <recommendedName>
        <fullName evidence="4">Replication protein</fullName>
    </recommendedName>
</protein>
<name>A0A3D3G2E5_ACIRA</name>
<sequence length="307" mass="35536">MNFFSTGHDVVDRVGSTHFEGNIIPANWYQVLKMGNGKPDLNAVILLSEIVYWHRPTIVRDEETGQIVSIKKKFKADLLQRSYQSFSDQFGLSKQQVKDALDRLEQFGVIKRHFRIIEANGQKYNNVLFIELITPILFEMTTLPLSKEGGSPFQKVDPPHFKKGTNTENTTDINTHTNAQAENQDRDSWKPNLDHLANALRTTKYSHRVSEILSMEDFQFHLGNFNAHHEKNHQITDNQKLRKFAQWIFQEFEKSIEKAERKNKQSSGYSRSEKQNSSLNVNAAWNNQPAQQHTPVDPTFHIPEDFI</sequence>
<evidence type="ECO:0000313" key="3">
    <source>
        <dbReference type="Proteomes" id="UP000262257"/>
    </source>
</evidence>
<evidence type="ECO:0000256" key="1">
    <source>
        <dbReference type="SAM" id="MobiDB-lite"/>
    </source>
</evidence>
<comment type="caution">
    <text evidence="2">The sequence shown here is derived from an EMBL/GenBank/DDBJ whole genome shotgun (WGS) entry which is preliminary data.</text>
</comment>